<feature type="chain" id="PRO_5017101776" description="Carboxylic ester hydrolase" evidence="3">
    <location>
        <begin position="34"/>
        <end position="536"/>
    </location>
</feature>
<dbReference type="GO" id="GO:0016787">
    <property type="term" value="F:hydrolase activity"/>
    <property type="evidence" value="ECO:0007669"/>
    <property type="project" value="UniProtKB-KW"/>
</dbReference>
<dbReference type="Proteomes" id="UP000266693">
    <property type="component" value="Unassembled WGS sequence"/>
</dbReference>
<dbReference type="InterPro" id="IPR019826">
    <property type="entry name" value="Carboxylesterase_B_AS"/>
</dbReference>
<dbReference type="EC" id="3.1.1.-" evidence="3"/>
<evidence type="ECO:0000313" key="5">
    <source>
        <dbReference type="EMBL" id="RHW18858.1"/>
    </source>
</evidence>
<dbReference type="PROSITE" id="PS00941">
    <property type="entry name" value="CARBOXYLESTERASE_B_2"/>
    <property type="match status" value="1"/>
</dbReference>
<feature type="signal peptide" evidence="3">
    <location>
        <begin position="1"/>
        <end position="33"/>
    </location>
</feature>
<gene>
    <name evidence="5" type="ORF">D1610_01540</name>
</gene>
<feature type="domain" description="Carboxylesterase type B" evidence="4">
    <location>
        <begin position="402"/>
        <end position="496"/>
    </location>
</feature>
<dbReference type="InterPro" id="IPR019819">
    <property type="entry name" value="Carboxylesterase_B_CS"/>
</dbReference>
<protein>
    <recommendedName>
        <fullName evidence="3">Carboxylic ester hydrolase</fullName>
        <ecNumber evidence="3">3.1.1.-</ecNumber>
    </recommendedName>
</protein>
<proteinExistence type="inferred from homology"/>
<accession>A0A396RQS8</accession>
<dbReference type="InterPro" id="IPR050309">
    <property type="entry name" value="Type-B_Carboxylest/Lipase"/>
</dbReference>
<dbReference type="Pfam" id="PF00135">
    <property type="entry name" value="COesterase"/>
    <property type="match status" value="2"/>
</dbReference>
<dbReference type="PANTHER" id="PTHR11559">
    <property type="entry name" value="CARBOXYLESTERASE"/>
    <property type="match status" value="1"/>
</dbReference>
<keyword evidence="2 3" id="KW-0378">Hydrolase</keyword>
<evidence type="ECO:0000259" key="4">
    <source>
        <dbReference type="Pfam" id="PF00135"/>
    </source>
</evidence>
<comment type="caution">
    <text evidence="5">The sequence shown here is derived from an EMBL/GenBank/DDBJ whole genome shotgun (WGS) entry which is preliminary data.</text>
</comment>
<reference evidence="5 6" key="1">
    <citation type="submission" date="2018-08" db="EMBL/GenBank/DDBJ databases">
        <title>The multiple taxonomic identification of Sphingomonas gilva.</title>
        <authorList>
            <person name="Zhu D."/>
            <person name="Zheng S."/>
        </authorList>
    </citation>
    <scope>NUCLEOTIDE SEQUENCE [LARGE SCALE GENOMIC DNA]</scope>
    <source>
        <strain evidence="5 6">ZDH117</strain>
    </source>
</reference>
<organism evidence="5 6">
    <name type="scientific">Sphingomonas gilva</name>
    <dbReference type="NCBI Taxonomy" id="2305907"/>
    <lineage>
        <taxon>Bacteria</taxon>
        <taxon>Pseudomonadati</taxon>
        <taxon>Pseudomonadota</taxon>
        <taxon>Alphaproteobacteria</taxon>
        <taxon>Sphingomonadales</taxon>
        <taxon>Sphingomonadaceae</taxon>
        <taxon>Sphingomonas</taxon>
    </lineage>
</organism>
<evidence type="ECO:0000256" key="1">
    <source>
        <dbReference type="ARBA" id="ARBA00005964"/>
    </source>
</evidence>
<comment type="similarity">
    <text evidence="1 3">Belongs to the type-B carboxylesterase/lipase family.</text>
</comment>
<keyword evidence="3" id="KW-0732">Signal</keyword>
<dbReference type="AlphaFoldDB" id="A0A396RQS8"/>
<feature type="domain" description="Carboxylesterase type B" evidence="4">
    <location>
        <begin position="42"/>
        <end position="366"/>
    </location>
</feature>
<sequence length="536" mass="56282">MLRASRSGRRRAGRLMRRLALALLMLMTAPLHARSIEGRPVAVAAPAGTLEGRAGDGVEGFVGIPYAAPPVGPLRWRPPEPAPRWQGVRVAAAFGNDCPQVRFPGDATPSTQPMDEDCLTLNLWRPEGAAAGSPGEGGAPRPRLPVMVWIHGGSFVAGSSNSPVLDGAALARRGVLLVSFNYRLGRFGFFAHPALTREAGGRPHANFAFLDMIAALQWVKANAAAFGGDPANVTIFGESAGGSAVNFLVASPMAEGLFDKAIVMSGANRERFARIDVDRPGRTSAQFAGVGFAAKAGLQQPDAAALRALPADKVQGGLAMWDLQGEIFAGPVIDGHSVVADPIERFSSVAVPRIPYIIGSTSAELSEESYAPVMMDLVRARSSNAAMALLERAYGDPPGFGLIDDFMFTEAARGYARIMAGHGAPAWRYIFDHVAEADRAGRKGAAHASELAYLFGNLPDSAGPSDRETARLMGDYFTNFAATGDPNGAGLPAWPRQAVGDPLLRFGATGAEAGSDASQARLDAVEQAATMRRAGE</sequence>
<dbReference type="SUPFAM" id="SSF53474">
    <property type="entry name" value="alpha/beta-Hydrolases"/>
    <property type="match status" value="1"/>
</dbReference>
<dbReference type="PROSITE" id="PS00122">
    <property type="entry name" value="CARBOXYLESTERASE_B_1"/>
    <property type="match status" value="1"/>
</dbReference>
<dbReference type="InterPro" id="IPR002018">
    <property type="entry name" value="CarbesteraseB"/>
</dbReference>
<dbReference type="EMBL" id="QWLV01000001">
    <property type="protein sequence ID" value="RHW18858.1"/>
    <property type="molecule type" value="Genomic_DNA"/>
</dbReference>
<evidence type="ECO:0000313" key="6">
    <source>
        <dbReference type="Proteomes" id="UP000266693"/>
    </source>
</evidence>
<evidence type="ECO:0000256" key="3">
    <source>
        <dbReference type="RuleBase" id="RU361235"/>
    </source>
</evidence>
<name>A0A396RQS8_9SPHN</name>
<keyword evidence="6" id="KW-1185">Reference proteome</keyword>
<dbReference type="Gene3D" id="3.40.50.1820">
    <property type="entry name" value="alpha/beta hydrolase"/>
    <property type="match status" value="1"/>
</dbReference>
<evidence type="ECO:0000256" key="2">
    <source>
        <dbReference type="ARBA" id="ARBA00022801"/>
    </source>
</evidence>
<dbReference type="InterPro" id="IPR029058">
    <property type="entry name" value="AB_hydrolase_fold"/>
</dbReference>